<dbReference type="GO" id="GO:0016903">
    <property type="term" value="F:oxidoreductase activity, acting on the aldehyde or oxo group of donors"/>
    <property type="evidence" value="ECO:0007669"/>
    <property type="project" value="InterPro"/>
</dbReference>
<dbReference type="EMBL" id="DRTX01000143">
    <property type="protein sequence ID" value="HHF53267.1"/>
    <property type="molecule type" value="Genomic_DNA"/>
</dbReference>
<accession>A0A7V5HN16</accession>
<dbReference type="PANTHER" id="PTHR42730">
    <property type="entry name" value="2-OXOGLUTARATE SYNTHASE SUBUNIT KORC"/>
    <property type="match status" value="1"/>
</dbReference>
<organism evidence="3">
    <name type="scientific">candidate division WOR-3 bacterium</name>
    <dbReference type="NCBI Taxonomy" id="2052148"/>
    <lineage>
        <taxon>Bacteria</taxon>
        <taxon>Bacteria division WOR-3</taxon>
    </lineage>
</organism>
<dbReference type="InterPro" id="IPR052554">
    <property type="entry name" value="2-oxoglutarate_synth_KorC"/>
</dbReference>
<dbReference type="Pfam" id="PF01558">
    <property type="entry name" value="POR"/>
    <property type="match status" value="1"/>
</dbReference>
<dbReference type="InterPro" id="IPR002869">
    <property type="entry name" value="Pyrv_flavodox_OxRed_cen"/>
</dbReference>
<sequence length="177" mass="19578">MRKEIRYCGSGGQGVILLGIVTAHAAVIEGNYSSQGAVYGAQVRGGIAASEVVLSTEPVIFPYIEQSDILLSLSQEAFDYYLAGARRGSIIIIDSGLITVDDNVHEKFKVYEKPFTRLSIKNFKTHTLANMIAFGFITHFLKEFISERSALEAIERSVSKKFQEVDKEAFRLGLSIH</sequence>
<dbReference type="InterPro" id="IPR019752">
    <property type="entry name" value="Pyrv/ketoisovalerate_OxRed_cat"/>
</dbReference>
<gene>
    <name evidence="3" type="ORF">ENL43_02745</name>
</gene>
<keyword evidence="1" id="KW-0560">Oxidoreductase</keyword>
<feature type="domain" description="Pyruvate/ketoisovalerate oxidoreductase catalytic" evidence="2">
    <location>
        <begin position="11"/>
        <end position="174"/>
    </location>
</feature>
<dbReference type="AlphaFoldDB" id="A0A7V5HN16"/>
<comment type="caution">
    <text evidence="3">The sequence shown here is derived from an EMBL/GenBank/DDBJ whole genome shotgun (WGS) entry which is preliminary data.</text>
</comment>
<reference evidence="3" key="1">
    <citation type="journal article" date="2020" name="mSystems">
        <title>Genome- and Community-Level Interaction Insights into Carbon Utilization and Element Cycling Functions of Hydrothermarchaeota in Hydrothermal Sediment.</title>
        <authorList>
            <person name="Zhou Z."/>
            <person name="Liu Y."/>
            <person name="Xu W."/>
            <person name="Pan J."/>
            <person name="Luo Z.H."/>
            <person name="Li M."/>
        </authorList>
    </citation>
    <scope>NUCLEOTIDE SEQUENCE [LARGE SCALE GENOMIC DNA]</scope>
    <source>
        <strain evidence="3">HyVt-96</strain>
    </source>
</reference>
<dbReference type="Gene3D" id="3.40.920.10">
    <property type="entry name" value="Pyruvate-ferredoxin oxidoreductase, PFOR, domain III"/>
    <property type="match status" value="1"/>
</dbReference>
<dbReference type="PANTHER" id="PTHR42730:SF1">
    <property type="entry name" value="2-OXOGLUTARATE SYNTHASE SUBUNIT KORC"/>
    <property type="match status" value="1"/>
</dbReference>
<name>A0A7V5HN16_UNCW3</name>
<proteinExistence type="predicted"/>
<evidence type="ECO:0000313" key="3">
    <source>
        <dbReference type="EMBL" id="HHF53267.1"/>
    </source>
</evidence>
<dbReference type="Proteomes" id="UP000886050">
    <property type="component" value="Unassembled WGS sequence"/>
</dbReference>
<dbReference type="SUPFAM" id="SSF53323">
    <property type="entry name" value="Pyruvate-ferredoxin oxidoreductase, PFOR, domain III"/>
    <property type="match status" value="1"/>
</dbReference>
<evidence type="ECO:0000259" key="2">
    <source>
        <dbReference type="Pfam" id="PF01558"/>
    </source>
</evidence>
<evidence type="ECO:0000256" key="1">
    <source>
        <dbReference type="ARBA" id="ARBA00023002"/>
    </source>
</evidence>
<protein>
    <submittedName>
        <fullName evidence="3">2-oxoacid:ferredoxin oxidoreductase subunit gamma</fullName>
    </submittedName>
</protein>